<accession>A0A5B7DVX0</accession>
<gene>
    <name evidence="2" type="ORF">E2C01_018761</name>
</gene>
<dbReference type="EMBL" id="VSRR010001489">
    <property type="protein sequence ID" value="MPC25640.1"/>
    <property type="molecule type" value="Genomic_DNA"/>
</dbReference>
<evidence type="ECO:0000256" key="1">
    <source>
        <dbReference type="SAM" id="MobiDB-lite"/>
    </source>
</evidence>
<evidence type="ECO:0000313" key="2">
    <source>
        <dbReference type="EMBL" id="MPC25640.1"/>
    </source>
</evidence>
<proteinExistence type="predicted"/>
<protein>
    <submittedName>
        <fullName evidence="2">Uncharacterized protein</fullName>
    </submittedName>
</protein>
<comment type="caution">
    <text evidence="2">The sequence shown here is derived from an EMBL/GenBank/DDBJ whole genome shotgun (WGS) entry which is preliminary data.</text>
</comment>
<feature type="region of interest" description="Disordered" evidence="1">
    <location>
        <begin position="1"/>
        <end position="37"/>
    </location>
</feature>
<organism evidence="2 3">
    <name type="scientific">Portunus trituberculatus</name>
    <name type="common">Swimming crab</name>
    <name type="synonym">Neptunus trituberculatus</name>
    <dbReference type="NCBI Taxonomy" id="210409"/>
    <lineage>
        <taxon>Eukaryota</taxon>
        <taxon>Metazoa</taxon>
        <taxon>Ecdysozoa</taxon>
        <taxon>Arthropoda</taxon>
        <taxon>Crustacea</taxon>
        <taxon>Multicrustacea</taxon>
        <taxon>Malacostraca</taxon>
        <taxon>Eumalacostraca</taxon>
        <taxon>Eucarida</taxon>
        <taxon>Decapoda</taxon>
        <taxon>Pleocyemata</taxon>
        <taxon>Brachyura</taxon>
        <taxon>Eubrachyura</taxon>
        <taxon>Portunoidea</taxon>
        <taxon>Portunidae</taxon>
        <taxon>Portuninae</taxon>
        <taxon>Portunus</taxon>
    </lineage>
</organism>
<name>A0A5B7DVX0_PORTR</name>
<dbReference type="AlphaFoldDB" id="A0A5B7DVX0"/>
<dbReference type="Proteomes" id="UP000324222">
    <property type="component" value="Unassembled WGS sequence"/>
</dbReference>
<feature type="compositionally biased region" description="Acidic residues" evidence="1">
    <location>
        <begin position="1"/>
        <end position="15"/>
    </location>
</feature>
<reference evidence="2 3" key="1">
    <citation type="submission" date="2019-05" db="EMBL/GenBank/DDBJ databases">
        <title>Another draft genome of Portunus trituberculatus and its Hox gene families provides insights of decapod evolution.</title>
        <authorList>
            <person name="Jeong J.-H."/>
            <person name="Song I."/>
            <person name="Kim S."/>
            <person name="Choi T."/>
            <person name="Kim D."/>
            <person name="Ryu S."/>
            <person name="Kim W."/>
        </authorList>
    </citation>
    <scope>NUCLEOTIDE SEQUENCE [LARGE SCALE GENOMIC DNA]</scope>
    <source>
        <tissue evidence="2">Muscle</tissue>
    </source>
</reference>
<evidence type="ECO:0000313" key="3">
    <source>
        <dbReference type="Proteomes" id="UP000324222"/>
    </source>
</evidence>
<keyword evidence="3" id="KW-1185">Reference proteome</keyword>
<sequence length="183" mass="19863">MEGEDEGEDDEEGTYDGEGGRCRRSASEQSSARRLTSSSCDTFTTTIITTRDISHNTAERRLRSSRICVGSRSSVSSLLWGAGVAGDGVLSQVMGINPGWEGTFYLISALDIDISSMSFIPHQDVVLTTQPSPALPSLHTKRDTPPTLPSLHIKRHLQPFPHALHTKAPPILPSFLSNSYSPL</sequence>
<feature type="compositionally biased region" description="Low complexity" evidence="1">
    <location>
        <begin position="27"/>
        <end position="37"/>
    </location>
</feature>